<sequence>MALLLVAFLAWRMMEREREIRLSHAAEESMEKAYAFKASPEGQKAVAGIGDFAISCGDINVLAQEMLICRIKTLEELRPLSTEDLQFAFNEFTFKALNAMAARERGVVLDWDEVKEKRKIEYESFASKPDRHGGMCGVARARLRHLEDDRLYNIIMITASEPLLSNKELEQVQRMNSTEGQHLLGQLSQKRLKAAAKKHPLLIYDNRFKQPPWVEQLMG</sequence>
<proteinExistence type="predicted"/>
<dbReference type="AlphaFoldDB" id="A0A0B7MCQ5"/>
<name>A0A0B7MCQ5_9FIRM</name>
<evidence type="ECO:0000313" key="1">
    <source>
        <dbReference type="EMBL" id="CEO88314.1"/>
    </source>
</evidence>
<reference evidence="2" key="1">
    <citation type="submission" date="2015-01" db="EMBL/GenBank/DDBJ databases">
        <authorList>
            <person name="Manzoor Shahid"/>
            <person name="Zubair Saima"/>
        </authorList>
    </citation>
    <scope>NUCLEOTIDE SEQUENCE [LARGE SCALE GENOMIC DNA]</scope>
    <source>
        <strain evidence="2">Sp3</strain>
    </source>
</reference>
<organism evidence="1 2">
    <name type="scientific">Syntrophaceticus schinkii</name>
    <dbReference type="NCBI Taxonomy" id="499207"/>
    <lineage>
        <taxon>Bacteria</taxon>
        <taxon>Bacillati</taxon>
        <taxon>Bacillota</taxon>
        <taxon>Clostridia</taxon>
        <taxon>Thermoanaerobacterales</taxon>
        <taxon>Thermoanaerobacterales Family III. Incertae Sedis</taxon>
        <taxon>Syntrophaceticus</taxon>
    </lineage>
</organism>
<accession>A0A0B7MCQ5</accession>
<keyword evidence="2" id="KW-1185">Reference proteome</keyword>
<evidence type="ECO:0000313" key="2">
    <source>
        <dbReference type="Proteomes" id="UP000046155"/>
    </source>
</evidence>
<protein>
    <submittedName>
        <fullName evidence="1">Uncharacterized protein</fullName>
    </submittedName>
</protein>
<dbReference type="Proteomes" id="UP000046155">
    <property type="component" value="Unassembled WGS sequence"/>
</dbReference>
<dbReference type="EMBL" id="CDRZ01000080">
    <property type="protein sequence ID" value="CEO88314.1"/>
    <property type="molecule type" value="Genomic_DNA"/>
</dbReference>
<gene>
    <name evidence="1" type="ORF">SSCH_1700002</name>
</gene>